<dbReference type="AlphaFoldDB" id="A0A0C3HHP8"/>
<feature type="compositionally biased region" description="Polar residues" evidence="8">
    <location>
        <begin position="334"/>
        <end position="350"/>
    </location>
</feature>
<feature type="region of interest" description="Disordered" evidence="8">
    <location>
        <begin position="182"/>
        <end position="229"/>
    </location>
</feature>
<dbReference type="FunFam" id="3.30.160.60:FF:000201">
    <property type="entry name" value="C2H2 finger domain protein (Gli3)"/>
    <property type="match status" value="1"/>
</dbReference>
<dbReference type="PROSITE" id="PS50157">
    <property type="entry name" value="ZINC_FINGER_C2H2_2"/>
    <property type="match status" value="1"/>
</dbReference>
<dbReference type="InterPro" id="IPR036236">
    <property type="entry name" value="Znf_C2H2_sf"/>
</dbReference>
<keyword evidence="6" id="KW-0539">Nucleus</keyword>
<dbReference type="EMBL" id="KN832875">
    <property type="protein sequence ID" value="KIN01872.1"/>
    <property type="molecule type" value="Genomic_DNA"/>
</dbReference>
<dbReference type="PANTHER" id="PTHR45718">
    <property type="entry name" value="TRANSCRIPTIONAL ACTIVATOR CUBITUS INTERRUPTUS"/>
    <property type="match status" value="1"/>
</dbReference>
<evidence type="ECO:0000256" key="5">
    <source>
        <dbReference type="ARBA" id="ARBA00022833"/>
    </source>
</evidence>
<dbReference type="Gene3D" id="3.30.160.60">
    <property type="entry name" value="Classic Zinc Finger"/>
    <property type="match status" value="3"/>
</dbReference>
<reference evidence="10 11" key="1">
    <citation type="submission" date="2014-04" db="EMBL/GenBank/DDBJ databases">
        <authorList>
            <consortium name="DOE Joint Genome Institute"/>
            <person name="Kuo A."/>
            <person name="Martino E."/>
            <person name="Perotto S."/>
            <person name="Kohler A."/>
            <person name="Nagy L.G."/>
            <person name="Floudas D."/>
            <person name="Copeland A."/>
            <person name="Barry K.W."/>
            <person name="Cichocki N."/>
            <person name="Veneault-Fourrey C."/>
            <person name="LaButti K."/>
            <person name="Lindquist E.A."/>
            <person name="Lipzen A."/>
            <person name="Lundell T."/>
            <person name="Morin E."/>
            <person name="Murat C."/>
            <person name="Sun H."/>
            <person name="Tunlid A."/>
            <person name="Henrissat B."/>
            <person name="Grigoriev I.V."/>
            <person name="Hibbett D.S."/>
            <person name="Martin F."/>
            <person name="Nordberg H.P."/>
            <person name="Cantor M.N."/>
            <person name="Hua S.X."/>
        </authorList>
    </citation>
    <scope>NUCLEOTIDE SEQUENCE [LARGE SCALE GENOMIC DNA]</scope>
    <source>
        <strain evidence="10 11">Zn</strain>
    </source>
</reference>
<dbReference type="GO" id="GO:0008270">
    <property type="term" value="F:zinc ion binding"/>
    <property type="evidence" value="ECO:0007669"/>
    <property type="project" value="UniProtKB-KW"/>
</dbReference>
<dbReference type="InParanoid" id="A0A0C3HHP8"/>
<keyword evidence="11" id="KW-1185">Reference proteome</keyword>
<keyword evidence="3" id="KW-0677">Repeat</keyword>
<feature type="region of interest" description="Disordered" evidence="8">
    <location>
        <begin position="1"/>
        <end position="84"/>
    </location>
</feature>
<name>A0A0C3HHP8_OIDMZ</name>
<dbReference type="PANTHER" id="PTHR45718:SF4">
    <property type="entry name" value="TRANSCRIPTIONAL ACTIVATOR CUBITUS INTERRUPTUS"/>
    <property type="match status" value="1"/>
</dbReference>
<dbReference type="SUPFAM" id="SSF57667">
    <property type="entry name" value="beta-beta-alpha zinc fingers"/>
    <property type="match status" value="1"/>
</dbReference>
<sequence length="369" mass="40896">MADHSPVGSPLSDLSSEAFDGDEEHDDSLAPESLMPPAKRQKRGESSMRATPVPHVDDDVLSISTDTSGEVPSSPSHLRPEEEDAHEQVTVCSWMGCEAGDLGNMDKLVDHIHNEHIETRQKKYTCEWMDCSRRSMPHASAYALKAHMRSHTREKPFYCALPECDRAFTRSDALAKHMRTVHETEALRPSDPIPKSMQPSGKNSRVKGAGKPPQVPADEQHPPNGLASGIDVAGWTASFPLELGFTAEEEARGSKELWRLLRRQVHWAEEEGELLKRQGEVLEELRKKEWLEKEVLLDQVIRSEVDWHERRKEVLAGLAKLPSAEEIKVAATALSPQGSVQSPNSKSASGQPVEHNRDTTAPLASLSQA</sequence>
<dbReference type="Pfam" id="PF23561">
    <property type="entry name" value="zf-C2H2_15"/>
    <property type="match status" value="1"/>
</dbReference>
<keyword evidence="4 7" id="KW-0863">Zinc-finger</keyword>
<dbReference type="HOGENOM" id="CLU_046889_1_0_1"/>
<reference evidence="11" key="2">
    <citation type="submission" date="2015-01" db="EMBL/GenBank/DDBJ databases">
        <title>Evolutionary Origins and Diversification of the Mycorrhizal Mutualists.</title>
        <authorList>
            <consortium name="DOE Joint Genome Institute"/>
            <consortium name="Mycorrhizal Genomics Consortium"/>
            <person name="Kohler A."/>
            <person name="Kuo A."/>
            <person name="Nagy L.G."/>
            <person name="Floudas D."/>
            <person name="Copeland A."/>
            <person name="Barry K.W."/>
            <person name="Cichocki N."/>
            <person name="Veneault-Fourrey C."/>
            <person name="LaButti K."/>
            <person name="Lindquist E.A."/>
            <person name="Lipzen A."/>
            <person name="Lundell T."/>
            <person name="Morin E."/>
            <person name="Murat C."/>
            <person name="Riley R."/>
            <person name="Ohm R."/>
            <person name="Sun H."/>
            <person name="Tunlid A."/>
            <person name="Henrissat B."/>
            <person name="Grigoriev I.V."/>
            <person name="Hibbett D.S."/>
            <person name="Martin F."/>
        </authorList>
    </citation>
    <scope>NUCLEOTIDE SEQUENCE [LARGE SCALE GENOMIC DNA]</scope>
    <source>
        <strain evidence="11">Zn</strain>
    </source>
</reference>
<evidence type="ECO:0000256" key="2">
    <source>
        <dbReference type="ARBA" id="ARBA00022723"/>
    </source>
</evidence>
<keyword evidence="2" id="KW-0479">Metal-binding</keyword>
<evidence type="ECO:0000256" key="8">
    <source>
        <dbReference type="SAM" id="MobiDB-lite"/>
    </source>
</evidence>
<dbReference type="GO" id="GO:0005634">
    <property type="term" value="C:nucleus"/>
    <property type="evidence" value="ECO:0007669"/>
    <property type="project" value="UniProtKB-SubCell"/>
</dbReference>
<dbReference type="InterPro" id="IPR056436">
    <property type="entry name" value="Znf-C2H2_ZIC1-5/GLI1-3-like"/>
</dbReference>
<dbReference type="STRING" id="913774.A0A0C3HHP8"/>
<comment type="subcellular location">
    <subcellularLocation>
        <location evidence="1">Nucleus</location>
    </subcellularLocation>
</comment>
<feature type="domain" description="C2H2-type" evidence="9">
    <location>
        <begin position="157"/>
        <end position="187"/>
    </location>
</feature>
<evidence type="ECO:0000256" key="3">
    <source>
        <dbReference type="ARBA" id="ARBA00022737"/>
    </source>
</evidence>
<dbReference type="SMART" id="SM00355">
    <property type="entry name" value="ZnF_C2H2"/>
    <property type="match status" value="3"/>
</dbReference>
<feature type="compositionally biased region" description="Polar residues" evidence="8">
    <location>
        <begin position="62"/>
        <end position="76"/>
    </location>
</feature>
<evidence type="ECO:0000256" key="1">
    <source>
        <dbReference type="ARBA" id="ARBA00004123"/>
    </source>
</evidence>
<evidence type="ECO:0000313" key="10">
    <source>
        <dbReference type="EMBL" id="KIN01872.1"/>
    </source>
</evidence>
<dbReference type="Proteomes" id="UP000054321">
    <property type="component" value="Unassembled WGS sequence"/>
</dbReference>
<gene>
    <name evidence="10" type="ORF">OIDMADRAFT_161483</name>
</gene>
<accession>A0A0C3HHP8</accession>
<dbReference type="GO" id="GO:0000978">
    <property type="term" value="F:RNA polymerase II cis-regulatory region sequence-specific DNA binding"/>
    <property type="evidence" value="ECO:0007669"/>
    <property type="project" value="TreeGrafter"/>
</dbReference>
<evidence type="ECO:0000259" key="9">
    <source>
        <dbReference type="PROSITE" id="PS50157"/>
    </source>
</evidence>
<evidence type="ECO:0000313" key="11">
    <source>
        <dbReference type="Proteomes" id="UP000054321"/>
    </source>
</evidence>
<evidence type="ECO:0000256" key="6">
    <source>
        <dbReference type="ARBA" id="ARBA00023242"/>
    </source>
</evidence>
<dbReference type="PROSITE" id="PS00028">
    <property type="entry name" value="ZINC_FINGER_C2H2_1"/>
    <property type="match status" value="1"/>
</dbReference>
<dbReference type="InterPro" id="IPR043359">
    <property type="entry name" value="GLI-like"/>
</dbReference>
<dbReference type="InterPro" id="IPR013087">
    <property type="entry name" value="Znf_C2H2_type"/>
</dbReference>
<feature type="region of interest" description="Disordered" evidence="8">
    <location>
        <begin position="332"/>
        <end position="369"/>
    </location>
</feature>
<keyword evidence="5" id="KW-0862">Zinc</keyword>
<dbReference type="GO" id="GO:0000981">
    <property type="term" value="F:DNA-binding transcription factor activity, RNA polymerase II-specific"/>
    <property type="evidence" value="ECO:0007669"/>
    <property type="project" value="TreeGrafter"/>
</dbReference>
<protein>
    <recommendedName>
        <fullName evidence="9">C2H2-type domain-containing protein</fullName>
    </recommendedName>
</protein>
<proteinExistence type="predicted"/>
<evidence type="ECO:0000256" key="4">
    <source>
        <dbReference type="ARBA" id="ARBA00022771"/>
    </source>
</evidence>
<dbReference type="OrthoDB" id="3214149at2759"/>
<organism evidence="10 11">
    <name type="scientific">Oidiodendron maius (strain Zn)</name>
    <dbReference type="NCBI Taxonomy" id="913774"/>
    <lineage>
        <taxon>Eukaryota</taxon>
        <taxon>Fungi</taxon>
        <taxon>Dikarya</taxon>
        <taxon>Ascomycota</taxon>
        <taxon>Pezizomycotina</taxon>
        <taxon>Leotiomycetes</taxon>
        <taxon>Leotiomycetes incertae sedis</taxon>
        <taxon>Myxotrichaceae</taxon>
        <taxon>Oidiodendron</taxon>
    </lineage>
</organism>
<dbReference type="FunFam" id="3.30.160.60:FF:000031">
    <property type="entry name" value="GLI family zinc finger 3"/>
    <property type="match status" value="1"/>
</dbReference>
<evidence type="ECO:0000256" key="7">
    <source>
        <dbReference type="PROSITE-ProRule" id="PRU00042"/>
    </source>
</evidence>